<sequence>MFALSASQRPIGFPFCVMVDATPSMTRFGFSVNPVFCAAISGTCMKFSADIHMGHVEEGEEEEEEDDGEEDKYGGEQISKEEERDNIDDFEGYLAYLVEKAKEEGTVDMLPVNHAIIEGV</sequence>
<name>A0AAD8VWP0_LOLMU</name>
<gene>
    <name evidence="2" type="ORF">QYE76_025125</name>
</gene>
<dbReference type="EMBL" id="JAUUTY010000006">
    <property type="protein sequence ID" value="KAK1619608.1"/>
    <property type="molecule type" value="Genomic_DNA"/>
</dbReference>
<evidence type="ECO:0000313" key="3">
    <source>
        <dbReference type="Proteomes" id="UP001231189"/>
    </source>
</evidence>
<reference evidence="2" key="1">
    <citation type="submission" date="2023-07" db="EMBL/GenBank/DDBJ databases">
        <title>A chromosome-level genome assembly of Lolium multiflorum.</title>
        <authorList>
            <person name="Chen Y."/>
            <person name="Copetti D."/>
            <person name="Kolliker R."/>
            <person name="Studer B."/>
        </authorList>
    </citation>
    <scope>NUCLEOTIDE SEQUENCE</scope>
    <source>
        <strain evidence="2">02402/16</strain>
        <tissue evidence="2">Leaf</tissue>
    </source>
</reference>
<dbReference type="AlphaFoldDB" id="A0AAD8VWP0"/>
<evidence type="ECO:0000256" key="1">
    <source>
        <dbReference type="SAM" id="MobiDB-lite"/>
    </source>
</evidence>
<feature type="compositionally biased region" description="Acidic residues" evidence="1">
    <location>
        <begin position="58"/>
        <end position="70"/>
    </location>
</feature>
<keyword evidence="3" id="KW-1185">Reference proteome</keyword>
<protein>
    <submittedName>
        <fullName evidence="2">Uncharacterized protein</fullName>
    </submittedName>
</protein>
<feature type="region of interest" description="Disordered" evidence="1">
    <location>
        <begin position="55"/>
        <end position="85"/>
    </location>
</feature>
<accession>A0AAD8VWP0</accession>
<proteinExistence type="predicted"/>
<dbReference type="Proteomes" id="UP001231189">
    <property type="component" value="Unassembled WGS sequence"/>
</dbReference>
<comment type="caution">
    <text evidence="2">The sequence shown here is derived from an EMBL/GenBank/DDBJ whole genome shotgun (WGS) entry which is preliminary data.</text>
</comment>
<organism evidence="2 3">
    <name type="scientific">Lolium multiflorum</name>
    <name type="common">Italian ryegrass</name>
    <name type="synonym">Lolium perenne subsp. multiflorum</name>
    <dbReference type="NCBI Taxonomy" id="4521"/>
    <lineage>
        <taxon>Eukaryota</taxon>
        <taxon>Viridiplantae</taxon>
        <taxon>Streptophyta</taxon>
        <taxon>Embryophyta</taxon>
        <taxon>Tracheophyta</taxon>
        <taxon>Spermatophyta</taxon>
        <taxon>Magnoliopsida</taxon>
        <taxon>Liliopsida</taxon>
        <taxon>Poales</taxon>
        <taxon>Poaceae</taxon>
        <taxon>BOP clade</taxon>
        <taxon>Pooideae</taxon>
        <taxon>Poodae</taxon>
        <taxon>Poeae</taxon>
        <taxon>Poeae Chloroplast Group 2 (Poeae type)</taxon>
        <taxon>Loliodinae</taxon>
        <taxon>Loliinae</taxon>
        <taxon>Lolium</taxon>
    </lineage>
</organism>
<evidence type="ECO:0000313" key="2">
    <source>
        <dbReference type="EMBL" id="KAK1619608.1"/>
    </source>
</evidence>
<feature type="compositionally biased region" description="Basic and acidic residues" evidence="1">
    <location>
        <begin position="71"/>
        <end position="83"/>
    </location>
</feature>